<dbReference type="OrthoDB" id="9785445at2"/>
<dbReference type="RefSeq" id="WP_058502600.1">
    <property type="nucleotide sequence ID" value="NZ_CAAAJA010000002.1"/>
</dbReference>
<sequence length="188" mass="21138">MKNRLSHRLIIPALLFLLFTAPGLVAIFLYKNPKLIPIGTSNKGQLLQSSVKMVPLGDSAKWKLLYWGFDRCEKDCLQQLDKLARIRLSLGRHFYEVETWLLLDADATIPTEEGLNQIKKQNTGFYTLSAKNDALRKTLQLRPKILLVSPNLDLVLSYPVKGSPDDIYKDLKHLLALPGKGSGHSDVS</sequence>
<dbReference type="STRING" id="454.Lisr_2307"/>
<name>A0A0W0V4C2_9GAMM</name>
<keyword evidence="2" id="KW-1185">Reference proteome</keyword>
<evidence type="ECO:0000313" key="1">
    <source>
        <dbReference type="EMBL" id="KTD14962.1"/>
    </source>
</evidence>
<protein>
    <recommendedName>
        <fullName evidence="3">Transmembrane protein</fullName>
    </recommendedName>
</protein>
<dbReference type="EMBL" id="LNYH01000147">
    <property type="protein sequence ID" value="KTD14962.1"/>
    <property type="molecule type" value="Genomic_DNA"/>
</dbReference>
<dbReference type="AlphaFoldDB" id="A0A0W0V4C2"/>
<evidence type="ECO:0008006" key="3">
    <source>
        <dbReference type="Google" id="ProtNLM"/>
    </source>
</evidence>
<reference evidence="1 2" key="1">
    <citation type="submission" date="2015-11" db="EMBL/GenBank/DDBJ databases">
        <title>Genomic analysis of 38 Legionella species identifies large and diverse effector repertoires.</title>
        <authorList>
            <person name="Burstein D."/>
            <person name="Amaro F."/>
            <person name="Zusman T."/>
            <person name="Lifshitz Z."/>
            <person name="Cohen O."/>
            <person name="Gilbert J.A."/>
            <person name="Pupko T."/>
            <person name="Shuman H.A."/>
            <person name="Segal G."/>
        </authorList>
    </citation>
    <scope>NUCLEOTIDE SEQUENCE [LARGE SCALE GENOMIC DNA]</scope>
    <source>
        <strain evidence="1 2">Bercovier 4</strain>
    </source>
</reference>
<evidence type="ECO:0000313" key="2">
    <source>
        <dbReference type="Proteomes" id="UP000054761"/>
    </source>
</evidence>
<dbReference type="PATRIC" id="fig|454.4.peg.2523"/>
<accession>A0A0W0V4C2</accession>
<proteinExistence type="predicted"/>
<dbReference type="Proteomes" id="UP000054761">
    <property type="component" value="Unassembled WGS sequence"/>
</dbReference>
<organism evidence="1 2">
    <name type="scientific">Legionella israelensis</name>
    <dbReference type="NCBI Taxonomy" id="454"/>
    <lineage>
        <taxon>Bacteria</taxon>
        <taxon>Pseudomonadati</taxon>
        <taxon>Pseudomonadota</taxon>
        <taxon>Gammaproteobacteria</taxon>
        <taxon>Legionellales</taxon>
        <taxon>Legionellaceae</taxon>
        <taxon>Legionella</taxon>
    </lineage>
</organism>
<comment type="caution">
    <text evidence="1">The sequence shown here is derived from an EMBL/GenBank/DDBJ whole genome shotgun (WGS) entry which is preliminary data.</text>
</comment>
<gene>
    <name evidence="1" type="ORF">Lisr_2307</name>
</gene>